<reference evidence="9 10" key="1">
    <citation type="journal article" date="2011" name="J. Bacteriol.">
        <title>Genome sequence of Chthoniobacter flavus Ellin428, an aerobic heterotrophic soil bacterium.</title>
        <authorList>
            <person name="Kant R."/>
            <person name="van Passel M.W."/>
            <person name="Palva A."/>
            <person name="Lucas S."/>
            <person name="Lapidus A."/>
            <person name="Glavina Del Rio T."/>
            <person name="Dalin E."/>
            <person name="Tice H."/>
            <person name="Bruce D."/>
            <person name="Goodwin L."/>
            <person name="Pitluck S."/>
            <person name="Larimer F.W."/>
            <person name="Land M.L."/>
            <person name="Hauser L."/>
            <person name="Sangwan P."/>
            <person name="de Vos W.M."/>
            <person name="Janssen P.H."/>
            <person name="Smidt H."/>
        </authorList>
    </citation>
    <scope>NUCLEOTIDE SEQUENCE [LARGE SCALE GENOMIC DNA]</scope>
    <source>
        <strain evidence="9 10">Ellin428</strain>
    </source>
</reference>
<dbReference type="FunCoup" id="B4D1W9">
    <property type="interactions" value="555"/>
</dbReference>
<gene>
    <name evidence="5" type="primary">tsf</name>
    <name evidence="9" type="ORF">CfE428DRAFT_2907</name>
</gene>
<evidence type="ECO:0000256" key="4">
    <source>
        <dbReference type="ARBA" id="ARBA00022917"/>
    </source>
</evidence>
<dbReference type="Proteomes" id="UP000005824">
    <property type="component" value="Unassembled WGS sequence"/>
</dbReference>
<comment type="similarity">
    <text evidence="1 5 6">Belongs to the EF-Ts family.</text>
</comment>
<evidence type="ECO:0000256" key="6">
    <source>
        <dbReference type="RuleBase" id="RU000642"/>
    </source>
</evidence>
<dbReference type="HAMAP" id="MF_00050">
    <property type="entry name" value="EF_Ts"/>
    <property type="match status" value="1"/>
</dbReference>
<dbReference type="STRING" id="497964.CfE428DRAFT_2907"/>
<protein>
    <recommendedName>
        <fullName evidence="2 5">Elongation factor Ts</fullName>
        <shortName evidence="5">EF-Ts</shortName>
    </recommendedName>
</protein>
<dbReference type="Gene3D" id="1.10.286.20">
    <property type="match status" value="1"/>
</dbReference>
<feature type="region of interest" description="Involved in Mg(2+) ion dislocation from EF-Tu" evidence="5">
    <location>
        <begin position="85"/>
        <end position="88"/>
    </location>
</feature>
<dbReference type="InterPro" id="IPR009060">
    <property type="entry name" value="UBA-like_sf"/>
</dbReference>
<dbReference type="EMBL" id="ABVL01000007">
    <property type="protein sequence ID" value="EDY19731.1"/>
    <property type="molecule type" value="Genomic_DNA"/>
</dbReference>
<dbReference type="eggNOG" id="COG0264">
    <property type="taxonomic scope" value="Bacteria"/>
</dbReference>
<dbReference type="PROSITE" id="PS01126">
    <property type="entry name" value="EF_TS_1"/>
    <property type="match status" value="1"/>
</dbReference>
<dbReference type="PROSITE" id="PS01127">
    <property type="entry name" value="EF_TS_2"/>
    <property type="match status" value="1"/>
</dbReference>
<evidence type="ECO:0000256" key="2">
    <source>
        <dbReference type="ARBA" id="ARBA00016956"/>
    </source>
</evidence>
<dbReference type="InterPro" id="IPR036402">
    <property type="entry name" value="EF-Ts_dimer_sf"/>
</dbReference>
<keyword evidence="10" id="KW-1185">Reference proteome</keyword>
<dbReference type="InterPro" id="IPR018101">
    <property type="entry name" value="Transl_elong_Ts_CS"/>
</dbReference>
<dbReference type="PANTHER" id="PTHR11741">
    <property type="entry name" value="ELONGATION FACTOR TS"/>
    <property type="match status" value="1"/>
</dbReference>
<dbReference type="SUPFAM" id="SSF46934">
    <property type="entry name" value="UBA-like"/>
    <property type="match status" value="1"/>
</dbReference>
<dbReference type="InterPro" id="IPR014039">
    <property type="entry name" value="Transl_elong_EFTs/EF1B_dimer"/>
</dbReference>
<dbReference type="Gene3D" id="3.30.479.20">
    <property type="entry name" value="Elongation factor Ts, dimerisation domain"/>
    <property type="match status" value="2"/>
</dbReference>
<evidence type="ECO:0000256" key="5">
    <source>
        <dbReference type="HAMAP-Rule" id="MF_00050"/>
    </source>
</evidence>
<keyword evidence="4 5" id="KW-0648">Protein biosynthesis</keyword>
<dbReference type="FunFam" id="1.10.286.20:FF:000001">
    <property type="entry name" value="Elongation factor Ts"/>
    <property type="match status" value="1"/>
</dbReference>
<evidence type="ECO:0000256" key="3">
    <source>
        <dbReference type="ARBA" id="ARBA00022768"/>
    </source>
</evidence>
<evidence type="ECO:0000313" key="9">
    <source>
        <dbReference type="EMBL" id="EDY19731.1"/>
    </source>
</evidence>
<dbReference type="Gene3D" id="1.10.8.10">
    <property type="entry name" value="DNA helicase RuvA subunit, C-terminal domain"/>
    <property type="match status" value="1"/>
</dbReference>
<dbReference type="GO" id="GO:0005737">
    <property type="term" value="C:cytoplasm"/>
    <property type="evidence" value="ECO:0007669"/>
    <property type="project" value="UniProtKB-SubCell"/>
</dbReference>
<name>B4D1W9_9BACT</name>
<dbReference type="InParanoid" id="B4D1W9"/>
<organism evidence="9 10">
    <name type="scientific">Chthoniobacter flavus Ellin428</name>
    <dbReference type="NCBI Taxonomy" id="497964"/>
    <lineage>
        <taxon>Bacteria</taxon>
        <taxon>Pseudomonadati</taxon>
        <taxon>Verrucomicrobiota</taxon>
        <taxon>Spartobacteria</taxon>
        <taxon>Chthoniobacterales</taxon>
        <taxon>Chthoniobacteraceae</taxon>
        <taxon>Chthoniobacter</taxon>
    </lineage>
</organism>
<sequence length="282" mass="30679">MSTATVIDAQLVKTLREKTNAGLMECKKALAETNGDVEAAVDVLRKKGTIKAGEKSDREAKEGVIAQAILPGAKVGVLVEVNCETDFVAKNDSFKAFTDDIAKKIALDPKTDLEADRIEAFQKLKENLVIRRHERVEVTGPGAVAAYIHTGGKVGVLVEVGAKKEETSTTEIFKQLVRDITLQIAAAHPISVDRTSVPAATVERERAIYVEQVPAGKPANIVENIVKGKLDKFFSTVCLVDQAFIKNPDQTITQLVAEKSKELGDELVIRRFLRFSVGEQIA</sequence>
<evidence type="ECO:0000256" key="7">
    <source>
        <dbReference type="RuleBase" id="RU000643"/>
    </source>
</evidence>
<evidence type="ECO:0000256" key="1">
    <source>
        <dbReference type="ARBA" id="ARBA00005532"/>
    </source>
</evidence>
<comment type="caution">
    <text evidence="9">The sequence shown here is derived from an EMBL/GenBank/DDBJ whole genome shotgun (WGS) entry which is preliminary data.</text>
</comment>
<evidence type="ECO:0000313" key="10">
    <source>
        <dbReference type="Proteomes" id="UP000005824"/>
    </source>
</evidence>
<dbReference type="SUPFAM" id="SSF54713">
    <property type="entry name" value="Elongation factor Ts (EF-Ts), dimerisation domain"/>
    <property type="match status" value="2"/>
</dbReference>
<accession>B4D1W9</accession>
<dbReference type="NCBIfam" id="TIGR00116">
    <property type="entry name" value="tsf"/>
    <property type="match status" value="1"/>
</dbReference>
<dbReference type="RefSeq" id="WP_006980232.1">
    <property type="nucleotide sequence ID" value="NZ_ABVL01000007.1"/>
</dbReference>
<dbReference type="CDD" id="cd14275">
    <property type="entry name" value="UBA_EF-Ts"/>
    <property type="match status" value="1"/>
</dbReference>
<feature type="domain" description="Translation elongation factor EFTs/EF1B dimerisation" evidence="8">
    <location>
        <begin position="76"/>
        <end position="279"/>
    </location>
</feature>
<keyword evidence="5" id="KW-0963">Cytoplasm</keyword>
<dbReference type="PANTHER" id="PTHR11741:SF0">
    <property type="entry name" value="ELONGATION FACTOR TS, MITOCHONDRIAL"/>
    <property type="match status" value="1"/>
</dbReference>
<keyword evidence="3 5" id="KW-0251">Elongation factor</keyword>
<dbReference type="GO" id="GO:0003746">
    <property type="term" value="F:translation elongation factor activity"/>
    <property type="evidence" value="ECO:0007669"/>
    <property type="project" value="UniProtKB-UniRule"/>
</dbReference>
<dbReference type="AlphaFoldDB" id="B4D1W9"/>
<comment type="subcellular location">
    <subcellularLocation>
        <location evidence="5 7">Cytoplasm</location>
    </subcellularLocation>
</comment>
<proteinExistence type="inferred from homology"/>
<evidence type="ECO:0000259" key="8">
    <source>
        <dbReference type="Pfam" id="PF00889"/>
    </source>
</evidence>
<dbReference type="Pfam" id="PF00889">
    <property type="entry name" value="EF_TS"/>
    <property type="match status" value="1"/>
</dbReference>
<dbReference type="InterPro" id="IPR001816">
    <property type="entry name" value="Transl_elong_EFTs/EF1B"/>
</dbReference>
<comment type="function">
    <text evidence="5 6">Associates with the EF-Tu.GDP complex and induces the exchange of GDP to GTP. It remains bound to the aminoacyl-tRNA.EF-Tu.GTP complex up to the GTP hydrolysis stage on the ribosome.</text>
</comment>
<dbReference type="FunFam" id="1.10.8.10:FF:000001">
    <property type="entry name" value="Elongation factor Ts"/>
    <property type="match status" value="1"/>
</dbReference>